<keyword evidence="1" id="KW-0378">Hydrolase</keyword>
<proteinExistence type="predicted"/>
<organism evidence="1 2">
    <name type="scientific">Artomyces pyxidatus</name>
    <dbReference type="NCBI Taxonomy" id="48021"/>
    <lineage>
        <taxon>Eukaryota</taxon>
        <taxon>Fungi</taxon>
        <taxon>Dikarya</taxon>
        <taxon>Basidiomycota</taxon>
        <taxon>Agaricomycotina</taxon>
        <taxon>Agaricomycetes</taxon>
        <taxon>Russulales</taxon>
        <taxon>Auriscalpiaceae</taxon>
        <taxon>Artomyces</taxon>
    </lineage>
</organism>
<reference evidence="1" key="1">
    <citation type="submission" date="2021-03" db="EMBL/GenBank/DDBJ databases">
        <authorList>
            <consortium name="DOE Joint Genome Institute"/>
            <person name="Ahrendt S."/>
            <person name="Looney B.P."/>
            <person name="Miyauchi S."/>
            <person name="Morin E."/>
            <person name="Drula E."/>
            <person name="Courty P.E."/>
            <person name="Chicoki N."/>
            <person name="Fauchery L."/>
            <person name="Kohler A."/>
            <person name="Kuo A."/>
            <person name="Labutti K."/>
            <person name="Pangilinan J."/>
            <person name="Lipzen A."/>
            <person name="Riley R."/>
            <person name="Andreopoulos W."/>
            <person name="He G."/>
            <person name="Johnson J."/>
            <person name="Barry K.W."/>
            <person name="Grigoriev I.V."/>
            <person name="Nagy L."/>
            <person name="Hibbett D."/>
            <person name="Henrissat B."/>
            <person name="Matheny P.B."/>
            <person name="Labbe J."/>
            <person name="Martin F."/>
        </authorList>
    </citation>
    <scope>NUCLEOTIDE SEQUENCE</scope>
    <source>
        <strain evidence="1">HHB10654</strain>
    </source>
</reference>
<dbReference type="Proteomes" id="UP000814140">
    <property type="component" value="Unassembled WGS sequence"/>
</dbReference>
<reference evidence="1" key="2">
    <citation type="journal article" date="2022" name="New Phytol.">
        <title>Evolutionary transition to the ectomycorrhizal habit in the genomes of a hyperdiverse lineage of mushroom-forming fungi.</title>
        <authorList>
            <person name="Looney B."/>
            <person name="Miyauchi S."/>
            <person name="Morin E."/>
            <person name="Drula E."/>
            <person name="Courty P.E."/>
            <person name="Kohler A."/>
            <person name="Kuo A."/>
            <person name="LaButti K."/>
            <person name="Pangilinan J."/>
            <person name="Lipzen A."/>
            <person name="Riley R."/>
            <person name="Andreopoulos W."/>
            <person name="He G."/>
            <person name="Johnson J."/>
            <person name="Nolan M."/>
            <person name="Tritt A."/>
            <person name="Barry K.W."/>
            <person name="Grigoriev I.V."/>
            <person name="Nagy L.G."/>
            <person name="Hibbett D."/>
            <person name="Henrissat B."/>
            <person name="Matheny P.B."/>
            <person name="Labbe J."/>
            <person name="Martin F.M."/>
        </authorList>
    </citation>
    <scope>NUCLEOTIDE SEQUENCE</scope>
    <source>
        <strain evidence="1">HHB10654</strain>
    </source>
</reference>
<accession>A0ACB8TIK6</accession>
<evidence type="ECO:0000313" key="1">
    <source>
        <dbReference type="EMBL" id="KAI0068249.1"/>
    </source>
</evidence>
<comment type="caution">
    <text evidence="1">The sequence shown here is derived from an EMBL/GenBank/DDBJ whole genome shotgun (WGS) entry which is preliminary data.</text>
</comment>
<evidence type="ECO:0000313" key="2">
    <source>
        <dbReference type="Proteomes" id="UP000814140"/>
    </source>
</evidence>
<dbReference type="EMBL" id="MU277188">
    <property type="protein sequence ID" value="KAI0068249.1"/>
    <property type="molecule type" value="Genomic_DNA"/>
</dbReference>
<protein>
    <submittedName>
        <fullName evidence="1">P-loop containing nucleoside triphosphate hydrolase protein</fullName>
    </submittedName>
</protein>
<sequence length="697" mass="76528">MLCSRRGVPLRYFTPPPLSSPAKGTSRRSSRIALRPYQEACLDACFDALTSGVTRIGVSLPTGSGKTAVFTTLLSRLSPPQGQLHATRSLVIVNSIELARQAAAQAERLRPDWRVEIEQGAKHKASGLADVTVATYQTLLQAQRLEKFSPKNLKAIIIDEAHHAAAPSYRHILSHFDTAIQNPYTVSGAPGADPPHKVPIFGFSATFSRHDGLALGSVFERIVYHRDFLEMIKEQWLCNVRFTTVRANINLKEVVVNSRTGDFNPTSLAQVINTETVNKLVVQSWLEKAGERKSTLVFGVNVAHVRELTNAFRMAGIDARYVYAGTPMAERRGLIESFKAEEYPVLINCAILTEGADIPNIDCVVVARPTRSRNIFAQMIGRGMRLSPNTGKKDCRIIDFVDIINRVPGVVCTPTLFGLDPAEVVDDESTDTLEERAAATVEAETNGYEPDTHDNIPDPSSVTFVDHEDPFSLVNQASGASPHIIQLSRNAWVGCGDDIYVLECLGKGHIRIEPAEDEDTGENYVRAYFSPTLHFATAAAMGIPRFQTKRKILDALNLADAVRGSDTYAADKVLKGGLAMGLYRTAKWRKQPATPAQKAFVAKRWGLRPQYISGADSAEKVFPEKIDFLTKGEAANVITRLKHGAQARFAKKVKANLKVEKSVAKEKLRQAKEHVRVGPLPAPLIHPNTRGTLTDVS</sequence>
<keyword evidence="2" id="KW-1185">Reference proteome</keyword>
<gene>
    <name evidence="1" type="ORF">BV25DRAFT_1818641</name>
</gene>
<name>A0ACB8TIK6_9AGAM</name>